<dbReference type="Gene3D" id="3.40.1190.20">
    <property type="match status" value="1"/>
</dbReference>
<keyword evidence="1" id="KW-0479">Metal-binding</keyword>
<dbReference type="GO" id="GO:0004730">
    <property type="term" value="F:pseudouridylate synthase activity"/>
    <property type="evidence" value="ECO:0007669"/>
    <property type="project" value="TreeGrafter"/>
</dbReference>
<evidence type="ECO:0000313" key="2">
    <source>
        <dbReference type="EMBL" id="EEQ44804.1"/>
    </source>
</evidence>
<dbReference type="PaxDb" id="5476-C4YPE6"/>
<gene>
    <name evidence="2" type="ORF">CAWG_03099</name>
</gene>
<evidence type="ECO:0000313" key="3">
    <source>
        <dbReference type="Proteomes" id="UP000001429"/>
    </source>
</evidence>
<evidence type="ECO:0000256" key="1">
    <source>
        <dbReference type="ARBA" id="ARBA00022723"/>
    </source>
</evidence>
<name>C4YPE6_CANAW</name>
<reference evidence="2 3" key="1">
    <citation type="journal article" date="2009" name="Nature">
        <title>Evolution of pathogenicity and sexual reproduction in eight Candida genomes.</title>
        <authorList>
            <person name="Butler G."/>
            <person name="Rasmussen M.D."/>
            <person name="Lin M.F."/>
            <person name="Santos M.A."/>
            <person name="Sakthikumar S."/>
            <person name="Munro C.A."/>
            <person name="Rheinbay E."/>
            <person name="Grabherr M."/>
            <person name="Forche A."/>
            <person name="Reedy J.L."/>
            <person name="Agrafioti I."/>
            <person name="Arnaud M.B."/>
            <person name="Bates S."/>
            <person name="Brown A.J."/>
            <person name="Brunke S."/>
            <person name="Costanzo M.C."/>
            <person name="Fitzpatrick D.A."/>
            <person name="de Groot P.W."/>
            <person name="Harris D."/>
            <person name="Hoyer L.L."/>
            <person name="Hube B."/>
            <person name="Klis F.M."/>
            <person name="Kodira C."/>
            <person name="Lennard N."/>
            <person name="Logue M.E."/>
            <person name="Martin R."/>
            <person name="Neiman A.M."/>
            <person name="Nikolaou E."/>
            <person name="Quail M.A."/>
            <person name="Quinn J."/>
            <person name="Santos M.C."/>
            <person name="Schmitzberger F.F."/>
            <person name="Sherlock G."/>
            <person name="Shah P."/>
            <person name="Silverstein K.A."/>
            <person name="Skrzypek M.S."/>
            <person name="Soll D."/>
            <person name="Staggs R."/>
            <person name="Stansfield I."/>
            <person name="Stumpf M.P."/>
            <person name="Sudbery P.E."/>
            <person name="Srikantha T."/>
            <person name="Zeng Q."/>
            <person name="Berman J."/>
            <person name="Berriman M."/>
            <person name="Heitman J."/>
            <person name="Gow N.A."/>
            <person name="Lorenz M.C."/>
            <person name="Birren B.W."/>
            <person name="Kellis M."/>
            <person name="Cuomo C.A."/>
        </authorList>
    </citation>
    <scope>NUCLEOTIDE SEQUENCE [LARGE SCALE GENOMIC DNA]</scope>
    <source>
        <strain evidence="2 3">WO-1</strain>
    </source>
</reference>
<dbReference type="Proteomes" id="UP000001429">
    <property type="component" value="Chromosome 3"/>
</dbReference>
<dbReference type="GO" id="GO:0005737">
    <property type="term" value="C:cytoplasm"/>
    <property type="evidence" value="ECO:0007669"/>
    <property type="project" value="TreeGrafter"/>
</dbReference>
<sequence length="339" mass="36988">MARLGPSTKMGDSNIGTVTNSIGGVGYNIARASGYVCDSTKFVSRVGNDAAGKTIQESVPGLDVGSGDTAQYVSMHDSSGELVVACADMSVIEEEFEVDHKASVAVYDCNLSPKTVSKALDNNEYNIIEPTSHVKARRIGEMELAVFPNNKVKLITPTVEELASIYDSMKDQFDDEWFGVLDAMKVDQIRERLDKKWYDKGVYQQCFQLLPFFQNILVKLGKDGVLLVSLCSTVEDYKSIPTTSPYRPKSIIYSKGNQVGAVVEYFPVPKDVEVVNVTGAGDTLVGYLAAKISELNWLHHEIGSAEQVWGKWESIYKAQLAAGLTLGCADSVSQEIANI</sequence>
<accession>C4YPE6</accession>
<dbReference type="PANTHER" id="PTHR42909">
    <property type="entry name" value="ZGC:136858"/>
    <property type="match status" value="1"/>
</dbReference>
<proteinExistence type="predicted"/>
<dbReference type="OrthoDB" id="198885at2759"/>
<dbReference type="OMA" id="ACADMSV"/>
<keyword evidence="3" id="KW-1185">Reference proteome</keyword>
<dbReference type="PANTHER" id="PTHR42909:SF1">
    <property type="entry name" value="CARBOHYDRATE KINASE PFKB DOMAIN-CONTAINING PROTEIN"/>
    <property type="match status" value="1"/>
</dbReference>
<evidence type="ECO:0008006" key="4">
    <source>
        <dbReference type="Google" id="ProtNLM"/>
    </source>
</evidence>
<dbReference type="GO" id="GO:0016798">
    <property type="term" value="F:hydrolase activity, acting on glycosyl bonds"/>
    <property type="evidence" value="ECO:0007669"/>
    <property type="project" value="TreeGrafter"/>
</dbReference>
<dbReference type="GO" id="GO:0046872">
    <property type="term" value="F:metal ion binding"/>
    <property type="evidence" value="ECO:0007669"/>
    <property type="project" value="UniProtKB-KW"/>
</dbReference>
<dbReference type="HOGENOM" id="CLU_056966_0_0_1"/>
<dbReference type="SUPFAM" id="SSF53613">
    <property type="entry name" value="Ribokinase-like"/>
    <property type="match status" value="1"/>
</dbReference>
<dbReference type="VEuPathDB" id="FungiDB:CAWG_03099"/>
<dbReference type="EMBL" id="CM000310">
    <property type="protein sequence ID" value="EEQ44804.1"/>
    <property type="molecule type" value="Genomic_DNA"/>
</dbReference>
<dbReference type="AlphaFoldDB" id="C4YPE6"/>
<protein>
    <recommendedName>
        <fullName evidence="4">Carbohydrate kinase PfkB domain-containing protein</fullName>
    </recommendedName>
</protein>
<dbReference type="InterPro" id="IPR029056">
    <property type="entry name" value="Ribokinase-like"/>
</dbReference>
<organism evidence="2 3">
    <name type="scientific">Candida albicans (strain WO-1)</name>
    <name type="common">Yeast</name>
    <dbReference type="NCBI Taxonomy" id="294748"/>
    <lineage>
        <taxon>Eukaryota</taxon>
        <taxon>Fungi</taxon>
        <taxon>Dikarya</taxon>
        <taxon>Ascomycota</taxon>
        <taxon>Saccharomycotina</taxon>
        <taxon>Pichiomycetes</taxon>
        <taxon>Debaryomycetaceae</taxon>
        <taxon>Candida/Lodderomyces clade</taxon>
        <taxon>Candida</taxon>
    </lineage>
</organism>